<evidence type="ECO:0000313" key="3">
    <source>
        <dbReference type="Proteomes" id="UP000031443"/>
    </source>
</evidence>
<name>M7C8M4_CHEMY</name>
<gene>
    <name evidence="2" type="ORF">UY3_05907</name>
</gene>
<protein>
    <submittedName>
        <fullName evidence="2">Uncharacterized protein</fullName>
    </submittedName>
</protein>
<evidence type="ECO:0000313" key="2">
    <source>
        <dbReference type="EMBL" id="EMP36927.1"/>
    </source>
</evidence>
<proteinExistence type="predicted"/>
<dbReference type="AlphaFoldDB" id="M7C8M4"/>
<organism evidence="2 3">
    <name type="scientific">Chelonia mydas</name>
    <name type="common">Green sea-turtle</name>
    <name type="synonym">Chelonia agassizi</name>
    <dbReference type="NCBI Taxonomy" id="8469"/>
    <lineage>
        <taxon>Eukaryota</taxon>
        <taxon>Metazoa</taxon>
        <taxon>Chordata</taxon>
        <taxon>Craniata</taxon>
        <taxon>Vertebrata</taxon>
        <taxon>Euteleostomi</taxon>
        <taxon>Archelosauria</taxon>
        <taxon>Testudinata</taxon>
        <taxon>Testudines</taxon>
        <taxon>Cryptodira</taxon>
        <taxon>Durocryptodira</taxon>
        <taxon>Americhelydia</taxon>
        <taxon>Chelonioidea</taxon>
        <taxon>Cheloniidae</taxon>
        <taxon>Chelonia</taxon>
    </lineage>
</organism>
<feature type="compositionally biased region" description="Basic and acidic residues" evidence="1">
    <location>
        <begin position="62"/>
        <end position="75"/>
    </location>
</feature>
<dbReference type="EMBL" id="KB523472">
    <property type="protein sequence ID" value="EMP36927.1"/>
    <property type="molecule type" value="Genomic_DNA"/>
</dbReference>
<evidence type="ECO:0000256" key="1">
    <source>
        <dbReference type="SAM" id="MobiDB-lite"/>
    </source>
</evidence>
<keyword evidence="3" id="KW-1185">Reference proteome</keyword>
<feature type="region of interest" description="Disordered" evidence="1">
    <location>
        <begin position="62"/>
        <end position="93"/>
    </location>
</feature>
<dbReference type="Proteomes" id="UP000031443">
    <property type="component" value="Unassembled WGS sequence"/>
</dbReference>
<accession>M7C8M4</accession>
<sequence length="353" mass="38388">MGVGGSPQPLAATEVSIQDVSASTTNSGLISALLCIVQKAGTIVADITLLRVMEELSAHAQEHVNRDLKSEEKQRCRAPRNPAEVNESASPGPEQTLRTRFCSACSYTLSHWGHGCFALCPGFLCCGKLRLRLCPGASSPAAATVTVHFSFGGRVCAGCCCSKAQFQRVLWQTQVTPFPEAAAKCFQTPASQVLLAAESSRGPSPPRSNTDIRCILEKPLWVKEESSSFKCQEEAFYLLVQEDIEHSLALLCKPETIKLCMFLFQQQGFGVGETFVSPRRSDPHTATYLALLDLQISSLETTRWHLEEEERPSWPKGSALVHVCCQEAVVLAMLGMPRHADGRGHARTKGALS</sequence>
<reference evidence="3" key="1">
    <citation type="journal article" date="2013" name="Nat. Genet.">
        <title>The draft genomes of soft-shell turtle and green sea turtle yield insights into the development and evolution of the turtle-specific body plan.</title>
        <authorList>
            <person name="Wang Z."/>
            <person name="Pascual-Anaya J."/>
            <person name="Zadissa A."/>
            <person name="Li W."/>
            <person name="Niimura Y."/>
            <person name="Huang Z."/>
            <person name="Li C."/>
            <person name="White S."/>
            <person name="Xiong Z."/>
            <person name="Fang D."/>
            <person name="Wang B."/>
            <person name="Ming Y."/>
            <person name="Chen Y."/>
            <person name="Zheng Y."/>
            <person name="Kuraku S."/>
            <person name="Pignatelli M."/>
            <person name="Herrero J."/>
            <person name="Beal K."/>
            <person name="Nozawa M."/>
            <person name="Li Q."/>
            <person name="Wang J."/>
            <person name="Zhang H."/>
            <person name="Yu L."/>
            <person name="Shigenobu S."/>
            <person name="Wang J."/>
            <person name="Liu J."/>
            <person name="Flicek P."/>
            <person name="Searle S."/>
            <person name="Wang J."/>
            <person name="Kuratani S."/>
            <person name="Yin Y."/>
            <person name="Aken B."/>
            <person name="Zhang G."/>
            <person name="Irie N."/>
        </authorList>
    </citation>
    <scope>NUCLEOTIDE SEQUENCE [LARGE SCALE GENOMIC DNA]</scope>
</reference>